<dbReference type="EMBL" id="CP003630">
    <property type="protein sequence ID" value="AFZ20895.1"/>
    <property type="molecule type" value="Genomic_DNA"/>
</dbReference>
<gene>
    <name evidence="1" type="ORF">Mic7113_5246</name>
</gene>
<evidence type="ECO:0008006" key="3">
    <source>
        <dbReference type="Google" id="ProtNLM"/>
    </source>
</evidence>
<dbReference type="AlphaFoldDB" id="K9WKF3"/>
<dbReference type="RefSeq" id="WP_015185028.1">
    <property type="nucleotide sequence ID" value="NC_019738.1"/>
</dbReference>
<evidence type="ECO:0000313" key="2">
    <source>
        <dbReference type="Proteomes" id="UP000010471"/>
    </source>
</evidence>
<accession>K9WKF3</accession>
<organism evidence="1 2">
    <name type="scientific">Allocoleopsis franciscana PCC 7113</name>
    <dbReference type="NCBI Taxonomy" id="1173027"/>
    <lineage>
        <taxon>Bacteria</taxon>
        <taxon>Bacillati</taxon>
        <taxon>Cyanobacteriota</taxon>
        <taxon>Cyanophyceae</taxon>
        <taxon>Coleofasciculales</taxon>
        <taxon>Coleofasciculaceae</taxon>
        <taxon>Allocoleopsis</taxon>
        <taxon>Allocoleopsis franciscana</taxon>
    </lineage>
</organism>
<protein>
    <recommendedName>
        <fullName evidence="3">SH3 domain-containing protein</fullName>
    </recommendedName>
</protein>
<dbReference type="Proteomes" id="UP000010471">
    <property type="component" value="Chromosome"/>
</dbReference>
<proteinExistence type="predicted"/>
<dbReference type="KEGG" id="mic:Mic7113_5246"/>
<evidence type="ECO:0000313" key="1">
    <source>
        <dbReference type="EMBL" id="AFZ20895.1"/>
    </source>
</evidence>
<sequence length="151" mass="16504">MKHIKWWQKILALMVSVFVVITVFTAPAFGNQICYVKGYPVGTTLKELKAAIYASPSLSSRVLGFAPDGTEIRVIGTSRDQSGTSQEWAKYKTSLPGSGGVAYIPFSSLQNCKTASGSTGNNCKDTYDRGYKEGYDRGYQAGLEAARRRLE</sequence>
<name>K9WKF3_9CYAN</name>
<dbReference type="HOGENOM" id="CLU_1729291_0_0_3"/>
<keyword evidence="2" id="KW-1185">Reference proteome</keyword>
<reference evidence="1 2" key="1">
    <citation type="submission" date="2012-06" db="EMBL/GenBank/DDBJ databases">
        <title>Finished chromosome of genome of Microcoleus sp. PCC 7113.</title>
        <authorList>
            <consortium name="US DOE Joint Genome Institute"/>
            <person name="Gugger M."/>
            <person name="Coursin T."/>
            <person name="Rippka R."/>
            <person name="Tandeau De Marsac N."/>
            <person name="Huntemann M."/>
            <person name="Wei C.-L."/>
            <person name="Han J."/>
            <person name="Detter J.C."/>
            <person name="Han C."/>
            <person name="Tapia R."/>
            <person name="Chen A."/>
            <person name="Kyrpides N."/>
            <person name="Mavromatis K."/>
            <person name="Markowitz V."/>
            <person name="Szeto E."/>
            <person name="Ivanova N."/>
            <person name="Pagani I."/>
            <person name="Pati A."/>
            <person name="Goodwin L."/>
            <person name="Nordberg H.P."/>
            <person name="Cantor M.N."/>
            <person name="Hua S.X."/>
            <person name="Woyke T."/>
            <person name="Kerfeld C.A."/>
        </authorList>
    </citation>
    <scope>NUCLEOTIDE SEQUENCE [LARGE SCALE GENOMIC DNA]</scope>
    <source>
        <strain evidence="1 2">PCC 7113</strain>
    </source>
</reference>